<protein>
    <submittedName>
        <fullName evidence="6">Globin</fullName>
    </submittedName>
</protein>
<dbReference type="InterPro" id="IPR001486">
    <property type="entry name" value="Hemoglobin_trunc"/>
</dbReference>
<evidence type="ECO:0000256" key="5">
    <source>
        <dbReference type="ARBA" id="ARBA00034496"/>
    </source>
</evidence>
<dbReference type="InterPro" id="IPR009050">
    <property type="entry name" value="Globin-like_sf"/>
</dbReference>
<dbReference type="FunCoup" id="A0A402CP33">
    <property type="interactions" value="16"/>
</dbReference>
<gene>
    <name evidence="6" type="ORF">CCAX7_51990</name>
</gene>
<dbReference type="PANTHER" id="PTHR47366:SF1">
    <property type="entry name" value="TWO-ON-TWO HEMOGLOBIN-3"/>
    <property type="match status" value="1"/>
</dbReference>
<dbReference type="RefSeq" id="WP_119319185.1">
    <property type="nucleotide sequence ID" value="NZ_AP025739.1"/>
</dbReference>
<evidence type="ECO:0000256" key="3">
    <source>
        <dbReference type="ARBA" id="ARBA00022723"/>
    </source>
</evidence>
<dbReference type="Pfam" id="PF01152">
    <property type="entry name" value="Bac_globin"/>
    <property type="match status" value="1"/>
</dbReference>
<dbReference type="InterPro" id="IPR044203">
    <property type="entry name" value="GlbO/GLB3-like"/>
</dbReference>
<sequence length="132" mass="15069">MDDPTVEIYEKVGGDAPFYALVEAFYRGIETEPLIRPMYPKDMTDAKKHLALFLIQRFGGHTQYGEQRGHPRLRMRHVPFVIGEAEKEAWMTHMMAGVDATPEFAPFRQVMLEYFESSAAFLVNKSEVPSVG</sequence>
<reference evidence="6 7" key="1">
    <citation type="journal article" date="2019" name="Int. J. Syst. Evol. Microbiol.">
        <title>Capsulimonas corticalis gen. nov., sp. nov., an aerobic capsulated bacterium, of a novel bacterial order, Capsulimonadales ord. nov., of the class Armatimonadia of the phylum Armatimonadetes.</title>
        <authorList>
            <person name="Li J."/>
            <person name="Kudo C."/>
            <person name="Tonouchi A."/>
        </authorList>
    </citation>
    <scope>NUCLEOTIDE SEQUENCE [LARGE SCALE GENOMIC DNA]</scope>
    <source>
        <strain evidence="6 7">AX-7</strain>
    </source>
</reference>
<keyword evidence="7" id="KW-1185">Reference proteome</keyword>
<dbReference type="EMBL" id="AP025739">
    <property type="protein sequence ID" value="BDI33148.1"/>
    <property type="molecule type" value="Genomic_DNA"/>
</dbReference>
<dbReference type="GO" id="GO:0046872">
    <property type="term" value="F:metal ion binding"/>
    <property type="evidence" value="ECO:0007669"/>
    <property type="project" value="UniProtKB-KW"/>
</dbReference>
<evidence type="ECO:0000256" key="1">
    <source>
        <dbReference type="ARBA" id="ARBA00022448"/>
    </source>
</evidence>
<dbReference type="InterPro" id="IPR012292">
    <property type="entry name" value="Globin/Proto"/>
</dbReference>
<evidence type="ECO:0000313" key="7">
    <source>
        <dbReference type="Proteomes" id="UP000287394"/>
    </source>
</evidence>
<dbReference type="GO" id="GO:0020037">
    <property type="term" value="F:heme binding"/>
    <property type="evidence" value="ECO:0007669"/>
    <property type="project" value="InterPro"/>
</dbReference>
<proteinExistence type="inferred from homology"/>
<keyword evidence="1" id="KW-0813">Transport</keyword>
<name>A0A402CP33_9BACT</name>
<dbReference type="OrthoDB" id="9790913at2"/>
<keyword evidence="3" id="KW-0479">Metal-binding</keyword>
<accession>A0A402CP33</accession>
<dbReference type="KEGG" id="ccot:CCAX7_51990"/>
<evidence type="ECO:0000313" key="6">
    <source>
        <dbReference type="EMBL" id="BDI33148.1"/>
    </source>
</evidence>
<dbReference type="Proteomes" id="UP000287394">
    <property type="component" value="Chromosome"/>
</dbReference>
<keyword evidence="4" id="KW-0408">Iron</keyword>
<evidence type="ECO:0000256" key="2">
    <source>
        <dbReference type="ARBA" id="ARBA00022617"/>
    </source>
</evidence>
<dbReference type="SUPFAM" id="SSF46458">
    <property type="entry name" value="Globin-like"/>
    <property type="match status" value="1"/>
</dbReference>
<evidence type="ECO:0000256" key="4">
    <source>
        <dbReference type="ARBA" id="ARBA00023004"/>
    </source>
</evidence>
<organism evidence="6 7">
    <name type="scientific">Capsulimonas corticalis</name>
    <dbReference type="NCBI Taxonomy" id="2219043"/>
    <lineage>
        <taxon>Bacteria</taxon>
        <taxon>Bacillati</taxon>
        <taxon>Armatimonadota</taxon>
        <taxon>Armatimonadia</taxon>
        <taxon>Capsulimonadales</taxon>
        <taxon>Capsulimonadaceae</taxon>
        <taxon>Capsulimonas</taxon>
    </lineage>
</organism>
<keyword evidence="2" id="KW-0349">Heme</keyword>
<dbReference type="GO" id="GO:0005344">
    <property type="term" value="F:oxygen carrier activity"/>
    <property type="evidence" value="ECO:0007669"/>
    <property type="project" value="InterPro"/>
</dbReference>
<dbReference type="Gene3D" id="1.10.490.10">
    <property type="entry name" value="Globins"/>
    <property type="match status" value="1"/>
</dbReference>
<dbReference type="GO" id="GO:0019825">
    <property type="term" value="F:oxygen binding"/>
    <property type="evidence" value="ECO:0007669"/>
    <property type="project" value="InterPro"/>
</dbReference>
<dbReference type="PANTHER" id="PTHR47366">
    <property type="entry name" value="TWO-ON-TWO HEMOGLOBIN-3"/>
    <property type="match status" value="1"/>
</dbReference>
<dbReference type="AlphaFoldDB" id="A0A402CP33"/>
<comment type="similarity">
    <text evidence="5">Belongs to the truncated hemoglobin family. Group II subfamily.</text>
</comment>